<keyword evidence="2" id="KW-0677">Repeat</keyword>
<evidence type="ECO:0000256" key="3">
    <source>
        <dbReference type="SAM" id="MobiDB-lite"/>
    </source>
</evidence>
<reference evidence="5" key="1">
    <citation type="submission" date="2022-08" db="EMBL/GenBank/DDBJ databases">
        <title>Novel sulphate-reducing endosymbionts in the free-living metamonad Anaeramoeba.</title>
        <authorList>
            <person name="Jerlstrom-Hultqvist J."/>
            <person name="Cepicka I."/>
            <person name="Gallot-Lavallee L."/>
            <person name="Salas-Leiva D."/>
            <person name="Curtis B.A."/>
            <person name="Zahonova K."/>
            <person name="Pipaliya S."/>
            <person name="Dacks J."/>
            <person name="Roger A.J."/>
        </authorList>
    </citation>
    <scope>NUCLEOTIDE SEQUENCE</scope>
    <source>
        <strain evidence="5">Busselton2</strain>
    </source>
</reference>
<dbReference type="SMART" id="SM00612">
    <property type="entry name" value="Kelch"/>
    <property type="match status" value="3"/>
</dbReference>
<evidence type="ECO:0000313" key="5">
    <source>
        <dbReference type="EMBL" id="KAJ3431336.1"/>
    </source>
</evidence>
<evidence type="ECO:0000256" key="2">
    <source>
        <dbReference type="ARBA" id="ARBA00022737"/>
    </source>
</evidence>
<dbReference type="AlphaFoldDB" id="A0AAV7YRP4"/>
<dbReference type="Pfam" id="PF24681">
    <property type="entry name" value="Kelch_KLHDC2_KLHL20_DRC7"/>
    <property type="match status" value="2"/>
</dbReference>
<evidence type="ECO:0000259" key="4">
    <source>
        <dbReference type="PROSITE" id="PS50097"/>
    </source>
</evidence>
<name>A0AAV7YRP4_9EUKA</name>
<feature type="compositionally biased region" description="Acidic residues" evidence="3">
    <location>
        <begin position="229"/>
        <end position="244"/>
    </location>
</feature>
<dbReference type="Gene3D" id="3.30.710.10">
    <property type="entry name" value="Potassium Channel Kv1.1, Chain A"/>
    <property type="match status" value="1"/>
</dbReference>
<keyword evidence="1" id="KW-0880">Kelch repeat</keyword>
<accession>A0AAV7YRP4</accession>
<dbReference type="InterPro" id="IPR006652">
    <property type="entry name" value="Kelch_1"/>
</dbReference>
<protein>
    <submittedName>
        <fullName evidence="5">Kelch repeat protein</fullName>
    </submittedName>
</protein>
<dbReference type="InterPro" id="IPR000210">
    <property type="entry name" value="BTB/POZ_dom"/>
</dbReference>
<dbReference type="Proteomes" id="UP001146793">
    <property type="component" value="Unassembled WGS sequence"/>
</dbReference>
<feature type="region of interest" description="Disordered" evidence="3">
    <location>
        <begin position="229"/>
        <end position="251"/>
    </location>
</feature>
<dbReference type="InterPro" id="IPR015915">
    <property type="entry name" value="Kelch-typ_b-propeller"/>
</dbReference>
<evidence type="ECO:0000256" key="1">
    <source>
        <dbReference type="ARBA" id="ARBA00022441"/>
    </source>
</evidence>
<dbReference type="PANTHER" id="PTHR46093">
    <property type="entry name" value="ACYL-COA-BINDING DOMAIN-CONTAINING PROTEIN 5"/>
    <property type="match status" value="1"/>
</dbReference>
<dbReference type="PROSITE" id="PS50097">
    <property type="entry name" value="BTB"/>
    <property type="match status" value="1"/>
</dbReference>
<feature type="domain" description="BTB" evidence="4">
    <location>
        <begin position="482"/>
        <end position="542"/>
    </location>
</feature>
<dbReference type="PANTHER" id="PTHR46093:SF18">
    <property type="entry name" value="FIBRONECTIN TYPE-III DOMAIN-CONTAINING PROTEIN"/>
    <property type="match status" value="1"/>
</dbReference>
<dbReference type="EMBL" id="JANTQA010000048">
    <property type="protein sequence ID" value="KAJ3431336.1"/>
    <property type="molecule type" value="Genomic_DNA"/>
</dbReference>
<evidence type="ECO:0000313" key="6">
    <source>
        <dbReference type="Proteomes" id="UP001146793"/>
    </source>
</evidence>
<gene>
    <name evidence="5" type="ORF">M0812_03014</name>
</gene>
<dbReference type="Gene3D" id="2.120.10.80">
    <property type="entry name" value="Kelch-type beta propeller"/>
    <property type="match status" value="2"/>
</dbReference>
<comment type="caution">
    <text evidence="5">The sequence shown here is derived from an EMBL/GenBank/DDBJ whole genome shotgun (WGS) entry which is preliminary data.</text>
</comment>
<organism evidence="5 6">
    <name type="scientific">Anaeramoeba flamelloides</name>
    <dbReference type="NCBI Taxonomy" id="1746091"/>
    <lineage>
        <taxon>Eukaryota</taxon>
        <taxon>Metamonada</taxon>
        <taxon>Anaeramoebidae</taxon>
        <taxon>Anaeramoeba</taxon>
    </lineage>
</organism>
<proteinExistence type="predicted"/>
<dbReference type="SUPFAM" id="SSF54695">
    <property type="entry name" value="POZ domain"/>
    <property type="match status" value="1"/>
</dbReference>
<dbReference type="InterPro" id="IPR011333">
    <property type="entry name" value="SKP1/BTB/POZ_sf"/>
</dbReference>
<dbReference type="SUPFAM" id="SSF117281">
    <property type="entry name" value="Kelch motif"/>
    <property type="match status" value="1"/>
</dbReference>
<sequence>MINYDNFFNRELSVSQLETKSINEEEKPDGRSNHGVVCYQKKIYLYGGRNSLSSRLNTFHCLDLNTNTWHLLKPSGCQVPRVSAFSLTLDPVNGKIYLLGGVDHLNESLNTLYEYSIGKNKWRKLPNCKYKFVDHAAVWYEGKLWACGGEDFGDGRNPNSVFCFIPKTNQWKIITPKDQNLISSFLISITLVVCYDQMYVFGGNVDDDDLNCFYVFSFTHFKWRKIEDPNENSEEDEEDEDDENPNSSWPAKRMGHVAEVWGNKIIVSTGYSQMKNTYHEDLWVFDTISETWQEINIKKFLSSNNNENDNDNENNSNTQKFSGRIRSKIVRSAADNNYYIIGGYTDDYLIDVWKFSFQYSVLETELMDFYANCHELNNYPLLDNQNQKHFVNQNLIKSRINGHSIQELEKILKKYSPKIVRNILKFLYLGNFNWDELKIKHLVKLDQISQIFSLSIWCKTSDCSILFLQNDIASLINDEHSKDFEIIVENKAIKVHKFILCLKLELYRGFFDYIGYHFAQIKDHSKRSYNVINAFIYYIYTGSKEHINHTFFDQLIGVSDYYGLNLQDDFEEFCLGYYDKIFSNKDTKKDKREKRRRNSIGDISEIYFNNNKEKK</sequence>